<accession>A0AA48X7B2</accession>
<keyword evidence="2" id="KW-1185">Reference proteome</keyword>
<reference evidence="2" key="1">
    <citation type="submission" date="2021-05" db="EMBL/GenBank/DDBJ databases">
        <authorList>
            <person name="Kupczok A."/>
            <person name="Weidenbach K."/>
            <person name="Wolf S."/>
            <person name="Fischer M.A."/>
            <person name="Kern T."/>
            <person name="Reetz J."/>
            <person name="Urbanska N."/>
            <person name="Kunzel S."/>
            <person name="Schmitz R.A."/>
            <person name="Rother M."/>
        </authorList>
    </citation>
    <scope>NUCLEOTIDE SEQUENCE [LARGE SCALE GENOMIC DNA]</scope>
</reference>
<protein>
    <submittedName>
        <fullName evidence="1">Uncharacterized protein</fullName>
    </submittedName>
</protein>
<dbReference type="Proteomes" id="UP000827556">
    <property type="component" value="Segment"/>
</dbReference>
<name>A0AA48X7B2_9CAUD</name>
<organism evidence="1 2">
    <name type="scientific">Methanoculleus virus Blf4</name>
    <dbReference type="NCBI Taxonomy" id="3070925"/>
    <lineage>
        <taxon>Viruses</taxon>
        <taxon>Duplodnaviria</taxon>
        <taxon>Heunggongvirae</taxon>
        <taxon>Uroviricota</taxon>
        <taxon>Caudoviricetes</taxon>
        <taxon>Pungoviridae</taxon>
        <taxon>Flagovirus</taxon>
        <taxon>Flagovirus limi</taxon>
    </lineage>
</organism>
<proteinExistence type="predicted"/>
<dbReference type="EMBL" id="MZ171369">
    <property type="protein sequence ID" value="QXM18620.1"/>
    <property type="molecule type" value="Genomic_DNA"/>
</dbReference>
<evidence type="ECO:0000313" key="1">
    <source>
        <dbReference type="EMBL" id="QXM18620.1"/>
    </source>
</evidence>
<sequence length="48" mass="5577">MRPPRTLSISATLHSRLWLLKIRRKARTLEDVVEQALDALEEQEAYDG</sequence>
<evidence type="ECO:0000313" key="2">
    <source>
        <dbReference type="Proteomes" id="UP000827556"/>
    </source>
</evidence>